<dbReference type="Proteomes" id="UP001157125">
    <property type="component" value="Unassembled WGS sequence"/>
</dbReference>
<dbReference type="Gene3D" id="3.90.1200.10">
    <property type="match status" value="1"/>
</dbReference>
<evidence type="ECO:0000259" key="1">
    <source>
        <dbReference type="Pfam" id="PF01636"/>
    </source>
</evidence>
<dbReference type="InterPro" id="IPR011009">
    <property type="entry name" value="Kinase-like_dom_sf"/>
</dbReference>
<keyword evidence="3" id="KW-1185">Reference proteome</keyword>
<sequence length="259" mass="27351">MVAGHAPGAGPWSAGYLRMTLPVEGTEIARGATAVVRAGAAGTVVKELLPGMPAVIVELEARALAVAGDAGLRVPRLVEARLEAEPPALVMSYVDGVELADAVVSLGPEETGQILADAQDLVRRVVAPALMLTAKDYVSHGIDHAPLPSDVKIRVLGALSELPDGDALCHLDLHPRNILWDGAATIIDWNNGTRGDAAADVARTLLLLEAQIHWVPAEHRDVARPLLARQARGVSRTHGAGSRRESWIVLSPGARRSRR</sequence>
<accession>A0ABQ6ID15</accession>
<evidence type="ECO:0000313" key="2">
    <source>
        <dbReference type="EMBL" id="GMA35742.1"/>
    </source>
</evidence>
<evidence type="ECO:0000313" key="3">
    <source>
        <dbReference type="Proteomes" id="UP001157125"/>
    </source>
</evidence>
<protein>
    <recommendedName>
        <fullName evidence="1">Aminoglycoside phosphotransferase domain-containing protein</fullName>
    </recommendedName>
</protein>
<dbReference type="InterPro" id="IPR002575">
    <property type="entry name" value="Aminoglycoside_PTrfase"/>
</dbReference>
<name>A0ABQ6ID15_9MICO</name>
<gene>
    <name evidence="2" type="ORF">GCM10025876_19460</name>
</gene>
<proteinExistence type="predicted"/>
<feature type="domain" description="Aminoglycoside phosphotransferase" evidence="1">
    <location>
        <begin position="29"/>
        <end position="217"/>
    </location>
</feature>
<dbReference type="Pfam" id="PF01636">
    <property type="entry name" value="APH"/>
    <property type="match status" value="1"/>
</dbReference>
<organism evidence="2 3">
    <name type="scientific">Demequina litorisediminis</name>
    <dbReference type="NCBI Taxonomy" id="1849022"/>
    <lineage>
        <taxon>Bacteria</taxon>
        <taxon>Bacillati</taxon>
        <taxon>Actinomycetota</taxon>
        <taxon>Actinomycetes</taxon>
        <taxon>Micrococcales</taxon>
        <taxon>Demequinaceae</taxon>
        <taxon>Demequina</taxon>
    </lineage>
</organism>
<reference evidence="3" key="1">
    <citation type="journal article" date="2019" name="Int. J. Syst. Evol. Microbiol.">
        <title>The Global Catalogue of Microorganisms (GCM) 10K type strain sequencing project: providing services to taxonomists for standard genome sequencing and annotation.</title>
        <authorList>
            <consortium name="The Broad Institute Genomics Platform"/>
            <consortium name="The Broad Institute Genome Sequencing Center for Infectious Disease"/>
            <person name="Wu L."/>
            <person name="Ma J."/>
        </authorList>
    </citation>
    <scope>NUCLEOTIDE SEQUENCE [LARGE SCALE GENOMIC DNA]</scope>
    <source>
        <strain evidence="3">NBRC 112299</strain>
    </source>
</reference>
<dbReference type="EMBL" id="BSUN01000001">
    <property type="protein sequence ID" value="GMA35742.1"/>
    <property type="molecule type" value="Genomic_DNA"/>
</dbReference>
<dbReference type="SUPFAM" id="SSF56112">
    <property type="entry name" value="Protein kinase-like (PK-like)"/>
    <property type="match status" value="1"/>
</dbReference>
<comment type="caution">
    <text evidence="2">The sequence shown here is derived from an EMBL/GenBank/DDBJ whole genome shotgun (WGS) entry which is preliminary data.</text>
</comment>